<evidence type="ECO:0000313" key="4">
    <source>
        <dbReference type="Proteomes" id="UP000092462"/>
    </source>
</evidence>
<evidence type="ECO:0000256" key="2">
    <source>
        <dbReference type="SAM" id="Phobius"/>
    </source>
</evidence>
<dbReference type="Pfam" id="PF18701">
    <property type="entry name" value="DUF5641"/>
    <property type="match status" value="1"/>
</dbReference>
<dbReference type="EMBL" id="AJVK01060033">
    <property type="status" value="NOT_ANNOTATED_CDS"/>
    <property type="molecule type" value="Genomic_DNA"/>
</dbReference>
<sequence length="223" mass="25117">FTTVLTRVESCLNSRPIAPLSPDPHDLQPLSPAHFLIGRNLLAPPEPPVGSMNPSSRWKLVTKLTQDIWKRWARDYLTTLQQRQKWRTGGQDIKVGDLVLIKEDSVPTQWPIARVTDVHPGKDGVVRVVTLKTKGNTIRQRPVVKVCKLPIETNEDSKDNTAVASSLQKPKEDEIGSDDQEEKDNTTRRPRRHLPVLRGGSLSVMLSLLFLLTMGWNMLVIKV</sequence>
<dbReference type="InterPro" id="IPR040676">
    <property type="entry name" value="DUF5641"/>
</dbReference>
<dbReference type="AlphaFoldDB" id="A0A1B0GPR9"/>
<dbReference type="Proteomes" id="UP000092462">
    <property type="component" value="Unassembled WGS sequence"/>
</dbReference>
<name>A0A1B0GPR9_PHLPP</name>
<feature type="region of interest" description="Disordered" evidence="1">
    <location>
        <begin position="157"/>
        <end position="192"/>
    </location>
</feature>
<keyword evidence="2" id="KW-0472">Membrane</keyword>
<evidence type="ECO:0000313" key="3">
    <source>
        <dbReference type="EnsemblMetazoa" id="PPAI007289-PA"/>
    </source>
</evidence>
<protein>
    <submittedName>
        <fullName evidence="3">Uncharacterized protein</fullName>
    </submittedName>
</protein>
<accession>A0A1B0GPR9</accession>
<dbReference type="VEuPathDB" id="VectorBase:PPAI007289"/>
<keyword evidence="2" id="KW-1133">Transmembrane helix</keyword>
<dbReference type="VEuPathDB" id="VectorBase:PPAPM1_002148"/>
<feature type="transmembrane region" description="Helical" evidence="2">
    <location>
        <begin position="196"/>
        <end position="219"/>
    </location>
</feature>
<evidence type="ECO:0000256" key="1">
    <source>
        <dbReference type="SAM" id="MobiDB-lite"/>
    </source>
</evidence>
<proteinExistence type="predicted"/>
<reference evidence="3" key="1">
    <citation type="submission" date="2022-08" db="UniProtKB">
        <authorList>
            <consortium name="EnsemblMetazoa"/>
        </authorList>
    </citation>
    <scope>IDENTIFICATION</scope>
    <source>
        <strain evidence="3">Israel</strain>
    </source>
</reference>
<dbReference type="PANTHER" id="PTHR47331">
    <property type="entry name" value="PHD-TYPE DOMAIN-CONTAINING PROTEIN"/>
    <property type="match status" value="1"/>
</dbReference>
<keyword evidence="4" id="KW-1185">Reference proteome</keyword>
<organism evidence="3 4">
    <name type="scientific">Phlebotomus papatasi</name>
    <name type="common">Sandfly</name>
    <dbReference type="NCBI Taxonomy" id="29031"/>
    <lineage>
        <taxon>Eukaryota</taxon>
        <taxon>Metazoa</taxon>
        <taxon>Ecdysozoa</taxon>
        <taxon>Arthropoda</taxon>
        <taxon>Hexapoda</taxon>
        <taxon>Insecta</taxon>
        <taxon>Pterygota</taxon>
        <taxon>Neoptera</taxon>
        <taxon>Endopterygota</taxon>
        <taxon>Diptera</taxon>
        <taxon>Nematocera</taxon>
        <taxon>Psychodoidea</taxon>
        <taxon>Psychodidae</taxon>
        <taxon>Phlebotomus</taxon>
        <taxon>Phlebotomus</taxon>
    </lineage>
</organism>
<dbReference type="EnsemblMetazoa" id="PPAI007289-RA">
    <property type="protein sequence ID" value="PPAI007289-PA"/>
    <property type="gene ID" value="PPAI007289"/>
</dbReference>
<keyword evidence="2" id="KW-0812">Transmembrane</keyword>